<dbReference type="RefSeq" id="WP_246001500.1">
    <property type="nucleotide sequence ID" value="NZ_RBKU01000001.1"/>
</dbReference>
<gene>
    <name evidence="2" type="ORF">BDD43_1762</name>
</gene>
<dbReference type="Pfam" id="PF00027">
    <property type="entry name" value="cNMP_binding"/>
    <property type="match status" value="1"/>
</dbReference>
<evidence type="ECO:0000313" key="3">
    <source>
        <dbReference type="Proteomes" id="UP000268007"/>
    </source>
</evidence>
<comment type="caution">
    <text evidence="2">The sequence shown here is derived from an EMBL/GenBank/DDBJ whole genome shotgun (WGS) entry which is preliminary data.</text>
</comment>
<proteinExistence type="predicted"/>
<organism evidence="2 3">
    <name type="scientific">Mucilaginibacter gracilis</name>
    <dbReference type="NCBI Taxonomy" id="423350"/>
    <lineage>
        <taxon>Bacteria</taxon>
        <taxon>Pseudomonadati</taxon>
        <taxon>Bacteroidota</taxon>
        <taxon>Sphingobacteriia</taxon>
        <taxon>Sphingobacteriales</taxon>
        <taxon>Sphingobacteriaceae</taxon>
        <taxon>Mucilaginibacter</taxon>
    </lineage>
</organism>
<dbReference type="EMBL" id="RBKU01000001">
    <property type="protein sequence ID" value="RKR81612.1"/>
    <property type="molecule type" value="Genomic_DNA"/>
</dbReference>
<protein>
    <submittedName>
        <fullName evidence="2">CRP-like cAMP-binding protein</fullName>
    </submittedName>
</protein>
<dbReference type="InterPro" id="IPR014710">
    <property type="entry name" value="RmlC-like_jellyroll"/>
</dbReference>
<dbReference type="Gene3D" id="2.60.120.10">
    <property type="entry name" value="Jelly Rolls"/>
    <property type="match status" value="1"/>
</dbReference>
<dbReference type="Proteomes" id="UP000268007">
    <property type="component" value="Unassembled WGS sequence"/>
</dbReference>
<accession>A0A495IYG9</accession>
<feature type="domain" description="Cyclic nucleotide-binding" evidence="1">
    <location>
        <begin position="13"/>
        <end position="115"/>
    </location>
</feature>
<dbReference type="AlphaFoldDB" id="A0A495IYG9"/>
<evidence type="ECO:0000313" key="2">
    <source>
        <dbReference type="EMBL" id="RKR81612.1"/>
    </source>
</evidence>
<keyword evidence="3" id="KW-1185">Reference proteome</keyword>
<evidence type="ECO:0000259" key="1">
    <source>
        <dbReference type="PROSITE" id="PS50042"/>
    </source>
</evidence>
<sequence>MINTDQLIGTLNNISILSPQLQDKIRAYIIEEEFAKKTLLLKAGQVAHRIYFVKKGLVRSYFHQNENQFTNWFMGDGEFIISVYSFFTRKPSFESIEVLEDCILQSINWDQLQALYNHFPEFNKTGRLITEHYYIRSEEKNIQLQTLSATQRYQNLLNSYPGILQKASLGQIASFLNIKQETLSRIRAAK</sequence>
<dbReference type="SUPFAM" id="SSF51206">
    <property type="entry name" value="cAMP-binding domain-like"/>
    <property type="match status" value="1"/>
</dbReference>
<reference evidence="2 3" key="1">
    <citation type="submission" date="2018-10" db="EMBL/GenBank/DDBJ databases">
        <title>Genomic Encyclopedia of Archaeal and Bacterial Type Strains, Phase II (KMG-II): from individual species to whole genera.</title>
        <authorList>
            <person name="Goeker M."/>
        </authorList>
    </citation>
    <scope>NUCLEOTIDE SEQUENCE [LARGE SCALE GENOMIC DNA]</scope>
    <source>
        <strain evidence="2 3">DSM 18602</strain>
    </source>
</reference>
<name>A0A495IYG9_9SPHI</name>
<dbReference type="PROSITE" id="PS50042">
    <property type="entry name" value="CNMP_BINDING_3"/>
    <property type="match status" value="1"/>
</dbReference>
<dbReference type="CDD" id="cd00038">
    <property type="entry name" value="CAP_ED"/>
    <property type="match status" value="1"/>
</dbReference>
<dbReference type="InterPro" id="IPR000595">
    <property type="entry name" value="cNMP-bd_dom"/>
</dbReference>
<dbReference type="InterPro" id="IPR018490">
    <property type="entry name" value="cNMP-bd_dom_sf"/>
</dbReference>